<evidence type="ECO:0000259" key="2">
    <source>
        <dbReference type="PROSITE" id="PS50086"/>
    </source>
</evidence>
<dbReference type="SUPFAM" id="SSF47473">
    <property type="entry name" value="EF-hand"/>
    <property type="match status" value="1"/>
</dbReference>
<dbReference type="Gene3D" id="1.10.8.270">
    <property type="entry name" value="putative rabgap domain of human tbc1 domain family member 14 like domains"/>
    <property type="match status" value="1"/>
</dbReference>
<feature type="compositionally biased region" description="Acidic residues" evidence="1">
    <location>
        <begin position="1312"/>
        <end position="1321"/>
    </location>
</feature>
<feature type="compositionally biased region" description="Low complexity" evidence="1">
    <location>
        <begin position="243"/>
        <end position="259"/>
    </location>
</feature>
<feature type="compositionally biased region" description="Basic and acidic residues" evidence="1">
    <location>
        <begin position="1337"/>
        <end position="1351"/>
    </location>
</feature>
<feature type="compositionally biased region" description="Basic residues" evidence="1">
    <location>
        <begin position="102"/>
        <end position="112"/>
    </location>
</feature>
<organism evidence="3 4">
    <name type="scientific">Purpureocillium lilacinum</name>
    <name type="common">Paecilomyces lilacinus</name>
    <dbReference type="NCBI Taxonomy" id="33203"/>
    <lineage>
        <taxon>Eukaryota</taxon>
        <taxon>Fungi</taxon>
        <taxon>Dikarya</taxon>
        <taxon>Ascomycota</taxon>
        <taxon>Pezizomycotina</taxon>
        <taxon>Sordariomycetes</taxon>
        <taxon>Hypocreomycetidae</taxon>
        <taxon>Hypocreales</taxon>
        <taxon>Ophiocordycipitaceae</taxon>
        <taxon>Purpureocillium</taxon>
    </lineage>
</organism>
<feature type="domain" description="Rab-GAP TBC" evidence="2">
    <location>
        <begin position="559"/>
        <end position="747"/>
    </location>
</feature>
<feature type="compositionally biased region" description="Acidic residues" evidence="1">
    <location>
        <begin position="1140"/>
        <end position="1150"/>
    </location>
</feature>
<accession>A0A2U3E6C4</accession>
<dbReference type="SUPFAM" id="SSF47923">
    <property type="entry name" value="Ypt/Rab-GAP domain of gyp1p"/>
    <property type="match status" value="2"/>
</dbReference>
<evidence type="ECO:0000313" key="4">
    <source>
        <dbReference type="Proteomes" id="UP000245956"/>
    </source>
</evidence>
<evidence type="ECO:0000313" key="3">
    <source>
        <dbReference type="EMBL" id="PWI70036.1"/>
    </source>
</evidence>
<dbReference type="Gene3D" id="1.10.238.10">
    <property type="entry name" value="EF-hand"/>
    <property type="match status" value="1"/>
</dbReference>
<feature type="region of interest" description="Disordered" evidence="1">
    <location>
        <begin position="224"/>
        <end position="263"/>
    </location>
</feature>
<dbReference type="InterPro" id="IPR011992">
    <property type="entry name" value="EF-hand-dom_pair"/>
</dbReference>
<feature type="compositionally biased region" description="Basic residues" evidence="1">
    <location>
        <begin position="165"/>
        <end position="174"/>
    </location>
</feature>
<feature type="region of interest" description="Disordered" evidence="1">
    <location>
        <begin position="24"/>
        <end position="212"/>
    </location>
</feature>
<dbReference type="GO" id="GO:0005096">
    <property type="term" value="F:GTPase activator activity"/>
    <property type="evidence" value="ECO:0007669"/>
    <property type="project" value="TreeGrafter"/>
</dbReference>
<dbReference type="Pfam" id="PF00566">
    <property type="entry name" value="RabGAP-TBC"/>
    <property type="match status" value="1"/>
</dbReference>
<dbReference type="FunFam" id="1.10.8.270:FF:000015">
    <property type="entry name" value="GTPase activating protein (Gyp2)"/>
    <property type="match status" value="1"/>
</dbReference>
<feature type="compositionally biased region" description="Basic and acidic residues" evidence="1">
    <location>
        <begin position="1293"/>
        <end position="1303"/>
    </location>
</feature>
<comment type="caution">
    <text evidence="3">The sequence shown here is derived from an EMBL/GenBank/DDBJ whole genome shotgun (WGS) entry which is preliminary data.</text>
</comment>
<protein>
    <submittedName>
        <fullName evidence="3">GTPase activating protein (Gyp2)</fullName>
    </submittedName>
</protein>
<feature type="region of interest" description="Disordered" evidence="1">
    <location>
        <begin position="1112"/>
        <end position="1131"/>
    </location>
</feature>
<feature type="compositionally biased region" description="Polar residues" evidence="1">
    <location>
        <begin position="1080"/>
        <end position="1091"/>
    </location>
</feature>
<evidence type="ECO:0000256" key="1">
    <source>
        <dbReference type="SAM" id="MobiDB-lite"/>
    </source>
</evidence>
<feature type="compositionally biased region" description="Low complexity" evidence="1">
    <location>
        <begin position="1151"/>
        <end position="1160"/>
    </location>
</feature>
<dbReference type="InterPro" id="IPR050302">
    <property type="entry name" value="Rab_GAP_TBC_domain"/>
</dbReference>
<dbReference type="PANTHER" id="PTHR47219">
    <property type="entry name" value="RAB GTPASE-ACTIVATING PROTEIN 1-LIKE"/>
    <property type="match status" value="1"/>
</dbReference>
<dbReference type="FunFam" id="1.10.472.80:FF:000021">
    <property type="entry name" value="GTPase activating protein (Gyp2)"/>
    <property type="match status" value="1"/>
</dbReference>
<dbReference type="SMART" id="SM00164">
    <property type="entry name" value="TBC"/>
    <property type="match status" value="1"/>
</dbReference>
<feature type="region of interest" description="Disordered" evidence="1">
    <location>
        <begin position="1293"/>
        <end position="1396"/>
    </location>
</feature>
<proteinExistence type="predicted"/>
<sequence>MRQAAPVAQSGGQDVSQAPTLARFMLLAAGPPGHSPGSTHGAAADTERAPPPLSSPGSPACQLRRPQPPALSARRAHWRQPPSPLAPGLPCRRGALQLLQRAPRRAVRRLRGQRPGGVATSPGGARARRAARPPLSPPIVERRPQWRPVLAEPAPHCQALPPARRPPRQQHRPRQGSPPPKPPSCTRQTTRHLTHSSSAVCPQQPPDLSFPSCTLLDITANYRRQGRDPRYTPHLRPPPRPHLPLTRPVRSLPSSPPLTACRHRHAPPLTRHRVTMFSNLTNIVQKAQQLIDPTQGLNLSGSDRNPSKSSLFQSQFRLPPSQTPLYEINAELTIPPSNATRGERDTERGWHYPGKLHLSEAYMCFSTTPTSFAQSASTSTSAAFTGQTHGAGPSGNGFTFPLCAIRRVERLNSQNFQFALAITTWNGLLADSPKDKDKDAAKDVAAREQRITIHLAGTRQACERFCDGLKRGLRAGVGNVGKLRKVVAECYSEHLLRTEERKNASPPDAGLGMIFRYPGDPKKLRDRAKMRLWAEYLRDNGRNTTLIRQPTFHKLIRVGLPNRLRGEIWEVTSGSIYLRLENPTHYADTLAKFEGQESLAIDEIEKDLNRSLPEYPGFQSEDGIGRLRRVLTAYSWVNPDVGYCQAMNIVVAALLIYMSESQAFFLLSALCDRLVPGYYSTTMYGTLLDQKVFESLVERTMPILWEHLVKSDVQLSVVSLPWFLSLYINSMPLIFAFRVLDVFFVEGPKVLFQVGLAILRINGEELLDAADDGAFISVLKSYFSRLDESAHPKSENPKLRAVTRFQELMVVAFKEFSGITHSTITDLRMKKKDAVLSNIENFAKRTAIRNLGPDSKLIGTDELGALYDRFYSVLYERQQRDMMIQEEAQRRAKSSRMRASEIFASGLPRSEAVEKGRVALGPSTSLMDYDAFREFLAAMCKWAISDSPSHSRRDTGETDRLYKSARRPTDIMSPWGAGPEPAEHDFLQRLYRKWDVDGNSALTLQNVVTGLAGIKGKRDIMGTITYFFELYDDDGDGKVDREGILRISEALLFLSRRGLEGTLSPNASSTALNGDAGSAHDSQNSLPSGIPTNERFLGSVSAFIRRCFEYADPDHPQHQDGGEAPSSGRAADESAAFAIGDDDDDDEDLLGLETPAASPSKAKKSGDASSASSGDVAQRTASRAKSEAANAALDPAHPLHITLPTFRMVVLADELLEQFFESSFPSSFHIIEGVPSSAAASSASSLTTFASLGFGARPPPAQTGPPGAGRGLRGVLDNIVTDGMRVATEVRRRMEEAQRELEKNALPGQRPEDDDEDDDDIGVAVGARGGPGESSQDIERRSVKSTDRDLLDGLDAEAGALSKDQEQNLMDMDPGDGKRLAGPGTTQGTGVVEFEG</sequence>
<dbReference type="EMBL" id="LCWV01000010">
    <property type="protein sequence ID" value="PWI70036.1"/>
    <property type="molecule type" value="Genomic_DNA"/>
</dbReference>
<name>A0A2U3E6C4_PURLI</name>
<feature type="compositionally biased region" description="Basic and acidic residues" evidence="1">
    <location>
        <begin position="1112"/>
        <end position="1121"/>
    </location>
</feature>
<dbReference type="Proteomes" id="UP000245956">
    <property type="component" value="Unassembled WGS sequence"/>
</dbReference>
<dbReference type="PROSITE" id="PS50086">
    <property type="entry name" value="TBC_RABGAP"/>
    <property type="match status" value="1"/>
</dbReference>
<feature type="compositionally biased region" description="Low complexity" evidence="1">
    <location>
        <begin position="1167"/>
        <end position="1190"/>
    </location>
</feature>
<feature type="compositionally biased region" description="Low complexity" evidence="1">
    <location>
        <begin position="92"/>
        <end position="101"/>
    </location>
</feature>
<dbReference type="InterPro" id="IPR000195">
    <property type="entry name" value="Rab-GAP-TBC_dom"/>
</dbReference>
<reference evidence="3 4" key="1">
    <citation type="journal article" date="2016" name="Front. Microbiol.">
        <title>Genome and transcriptome sequences reveal the specific parasitism of the nematophagous Purpureocillium lilacinum 36-1.</title>
        <authorList>
            <person name="Xie J."/>
            <person name="Li S."/>
            <person name="Mo C."/>
            <person name="Xiao X."/>
            <person name="Peng D."/>
            <person name="Wang G."/>
            <person name="Xiao Y."/>
        </authorList>
    </citation>
    <scope>NUCLEOTIDE SEQUENCE [LARGE SCALE GENOMIC DNA]</scope>
    <source>
        <strain evidence="3 4">36-1</strain>
    </source>
</reference>
<dbReference type="GO" id="GO:0031267">
    <property type="term" value="F:small GTPase binding"/>
    <property type="evidence" value="ECO:0007669"/>
    <property type="project" value="TreeGrafter"/>
</dbReference>
<feature type="region of interest" description="Disordered" evidence="1">
    <location>
        <begin position="1065"/>
        <end position="1091"/>
    </location>
</feature>
<dbReference type="Gene3D" id="1.10.472.80">
    <property type="entry name" value="Ypt/Rab-GAP domain of gyp1p, domain 3"/>
    <property type="match status" value="1"/>
</dbReference>
<feature type="region of interest" description="Disordered" evidence="1">
    <location>
        <begin position="1139"/>
        <end position="1190"/>
    </location>
</feature>
<dbReference type="InterPro" id="IPR035969">
    <property type="entry name" value="Rab-GAP_TBC_sf"/>
</dbReference>
<gene>
    <name evidence="3" type="ORF">PCL_00180</name>
</gene>
<feature type="compositionally biased region" description="Low complexity" evidence="1">
    <location>
        <begin position="28"/>
        <end position="42"/>
    </location>
</feature>
<dbReference type="PANTHER" id="PTHR47219:SF20">
    <property type="entry name" value="TBC1 DOMAIN FAMILY MEMBER 2B"/>
    <property type="match status" value="1"/>
</dbReference>